<gene>
    <name evidence="9" type="ORF">RQP53_10875</name>
</gene>
<dbReference type="RefSeq" id="WP_315650327.1">
    <property type="nucleotide sequence ID" value="NZ_JAVXZY010000003.1"/>
</dbReference>
<evidence type="ECO:0000313" key="9">
    <source>
        <dbReference type="EMBL" id="MDT8999771.1"/>
    </source>
</evidence>
<dbReference type="InterPro" id="IPR007484">
    <property type="entry name" value="Peptidase_M28"/>
</dbReference>
<evidence type="ECO:0000313" key="10">
    <source>
        <dbReference type="Proteomes" id="UP001246372"/>
    </source>
</evidence>
<dbReference type="InterPro" id="IPR045175">
    <property type="entry name" value="M28_fam"/>
</dbReference>
<keyword evidence="10" id="KW-1185">Reference proteome</keyword>
<evidence type="ECO:0000256" key="4">
    <source>
        <dbReference type="ARBA" id="ARBA00022729"/>
    </source>
</evidence>
<dbReference type="InterPro" id="IPR046450">
    <property type="entry name" value="PA_dom_sf"/>
</dbReference>
<keyword evidence="2" id="KW-0645">Protease</keyword>
<evidence type="ECO:0000256" key="5">
    <source>
        <dbReference type="ARBA" id="ARBA00022801"/>
    </source>
</evidence>
<dbReference type="Gene3D" id="3.40.630.10">
    <property type="entry name" value="Zn peptidases"/>
    <property type="match status" value="1"/>
</dbReference>
<evidence type="ECO:0000256" key="6">
    <source>
        <dbReference type="ARBA" id="ARBA00022833"/>
    </source>
</evidence>
<dbReference type="Pfam" id="PF04389">
    <property type="entry name" value="Peptidase_M28"/>
    <property type="match status" value="1"/>
</dbReference>
<keyword evidence="5" id="KW-0378">Hydrolase</keyword>
<keyword evidence="3" id="KW-0479">Metal-binding</keyword>
<evidence type="ECO:0000256" key="2">
    <source>
        <dbReference type="ARBA" id="ARBA00022670"/>
    </source>
</evidence>
<reference evidence="9" key="1">
    <citation type="submission" date="2023-09" db="EMBL/GenBank/DDBJ databases">
        <title>Paucibacter sp. APW11 Genome sequencing and assembly.</title>
        <authorList>
            <person name="Kim I."/>
        </authorList>
    </citation>
    <scope>NUCLEOTIDE SEQUENCE</scope>
    <source>
        <strain evidence="9">APW11</strain>
    </source>
</reference>
<feature type="signal peptide" evidence="7">
    <location>
        <begin position="1"/>
        <end position="29"/>
    </location>
</feature>
<feature type="chain" id="PRO_5045648390" evidence="7">
    <location>
        <begin position="30"/>
        <end position="547"/>
    </location>
</feature>
<accession>A0ABU3PB24</accession>
<keyword evidence="1" id="KW-0031">Aminopeptidase</keyword>
<organism evidence="9 10">
    <name type="scientific">Roseateles aquae</name>
    <dbReference type="NCBI Taxonomy" id="3077235"/>
    <lineage>
        <taxon>Bacteria</taxon>
        <taxon>Pseudomonadati</taxon>
        <taxon>Pseudomonadota</taxon>
        <taxon>Betaproteobacteria</taxon>
        <taxon>Burkholderiales</taxon>
        <taxon>Sphaerotilaceae</taxon>
        <taxon>Roseateles</taxon>
    </lineage>
</organism>
<evidence type="ECO:0000259" key="8">
    <source>
        <dbReference type="Pfam" id="PF04389"/>
    </source>
</evidence>
<dbReference type="EMBL" id="JAVXZY010000003">
    <property type="protein sequence ID" value="MDT8999771.1"/>
    <property type="molecule type" value="Genomic_DNA"/>
</dbReference>
<dbReference type="PANTHER" id="PTHR12147">
    <property type="entry name" value="METALLOPEPTIDASE M28 FAMILY MEMBER"/>
    <property type="match status" value="1"/>
</dbReference>
<dbReference type="PANTHER" id="PTHR12147:SF56">
    <property type="entry name" value="AMINOPEPTIDASE YDR415C-RELATED"/>
    <property type="match status" value="1"/>
</dbReference>
<keyword evidence="6" id="KW-0862">Zinc</keyword>
<protein>
    <submittedName>
        <fullName evidence="9">M28 family peptidase</fullName>
    </submittedName>
</protein>
<feature type="domain" description="Peptidase M28" evidence="8">
    <location>
        <begin position="304"/>
        <end position="512"/>
    </location>
</feature>
<keyword evidence="4 7" id="KW-0732">Signal</keyword>
<sequence length="547" mass="58602">MKTSGPHWKSACKQALTLALLTLMFAARAGDTSLPQVAEAPLRAHLALLASDLFEGRGTGQRGGDLTVAYLETQAQVIGLQPLPGRSGYRQAVPLLGTRTLLQPGQLSVAAGAKLGAPLSFGSDWVYSAGNGEALNRIDAELVFAGYGITAAEERWDDFKGQDVRGKILVVLANDPPPTEAEPQRFGGAAMTIYGRRGYKQEEALRHGARGVLIVHTETSTLSGWAVVSQGALGEQFQLDSKAPGLAMQGWLSEAAARRLLAAAGQDLDALRAQAGTREFRPMPLGLKVQGELHTALRRLQPFNVAGLVPGSDPQLRDELVIYSAHWDHLGVAQGENGETRIFNGAVDNASGSAALLAMAQAAVRQPARRSQLFLWAAAEEHGLLGSAWYAREPLWPLAKTAAALNLDTLNFVGRTADIGASGSDRSTLGETAAQVATQMGLQIAPPRVDVGGYFFRSDHFSFARAGVPAFSVGSGSRYLDASPERAERRKAYGQRYHQPSDRYDPSWDLAGMREQAQYTLNLGRAIADADAMPRWREGDPFGAVKR</sequence>
<comment type="caution">
    <text evidence="9">The sequence shown here is derived from an EMBL/GenBank/DDBJ whole genome shotgun (WGS) entry which is preliminary data.</text>
</comment>
<name>A0ABU3PB24_9BURK</name>
<evidence type="ECO:0000256" key="1">
    <source>
        <dbReference type="ARBA" id="ARBA00022438"/>
    </source>
</evidence>
<proteinExistence type="predicted"/>
<dbReference type="Proteomes" id="UP001246372">
    <property type="component" value="Unassembled WGS sequence"/>
</dbReference>
<evidence type="ECO:0000256" key="3">
    <source>
        <dbReference type="ARBA" id="ARBA00022723"/>
    </source>
</evidence>
<evidence type="ECO:0000256" key="7">
    <source>
        <dbReference type="SAM" id="SignalP"/>
    </source>
</evidence>
<dbReference type="SUPFAM" id="SSF53187">
    <property type="entry name" value="Zn-dependent exopeptidases"/>
    <property type="match status" value="1"/>
</dbReference>
<dbReference type="SUPFAM" id="SSF52025">
    <property type="entry name" value="PA domain"/>
    <property type="match status" value="1"/>
</dbReference>
<dbReference type="Gene3D" id="3.50.30.30">
    <property type="match status" value="1"/>
</dbReference>